<evidence type="ECO:0000256" key="1">
    <source>
        <dbReference type="SAM" id="MobiDB-lite"/>
    </source>
</evidence>
<dbReference type="SMART" id="SM00271">
    <property type="entry name" value="DnaJ"/>
    <property type="match status" value="1"/>
</dbReference>
<keyword evidence="4" id="KW-1185">Reference proteome</keyword>
<feature type="compositionally biased region" description="Basic and acidic residues" evidence="1">
    <location>
        <begin position="390"/>
        <end position="400"/>
    </location>
</feature>
<dbReference type="InterPro" id="IPR001623">
    <property type="entry name" value="DnaJ_domain"/>
</dbReference>
<evidence type="ECO:0000313" key="4">
    <source>
        <dbReference type="Proteomes" id="UP000187203"/>
    </source>
</evidence>
<dbReference type="Pfam" id="PF11926">
    <property type="entry name" value="DUF3444"/>
    <property type="match status" value="2"/>
</dbReference>
<dbReference type="InterPro" id="IPR036869">
    <property type="entry name" value="J_dom_sf"/>
</dbReference>
<dbReference type="PANTHER" id="PTHR45089:SF42">
    <property type="entry name" value="J DOMAIN-CONTAINING PROTEIN"/>
    <property type="match status" value="1"/>
</dbReference>
<dbReference type="Proteomes" id="UP000187203">
    <property type="component" value="Unassembled WGS sequence"/>
</dbReference>
<feature type="compositionally biased region" description="Basic residues" evidence="1">
    <location>
        <begin position="328"/>
        <end position="342"/>
    </location>
</feature>
<feature type="compositionally biased region" description="Basic and acidic residues" evidence="1">
    <location>
        <begin position="713"/>
        <end position="725"/>
    </location>
</feature>
<dbReference type="Pfam" id="PF00226">
    <property type="entry name" value="DnaJ"/>
    <property type="match status" value="1"/>
</dbReference>
<organism evidence="3 4">
    <name type="scientific">Corchorus olitorius</name>
    <dbReference type="NCBI Taxonomy" id="93759"/>
    <lineage>
        <taxon>Eukaryota</taxon>
        <taxon>Viridiplantae</taxon>
        <taxon>Streptophyta</taxon>
        <taxon>Embryophyta</taxon>
        <taxon>Tracheophyta</taxon>
        <taxon>Spermatophyta</taxon>
        <taxon>Magnoliopsida</taxon>
        <taxon>eudicotyledons</taxon>
        <taxon>Gunneridae</taxon>
        <taxon>Pentapetalae</taxon>
        <taxon>rosids</taxon>
        <taxon>malvids</taxon>
        <taxon>Malvales</taxon>
        <taxon>Malvaceae</taxon>
        <taxon>Grewioideae</taxon>
        <taxon>Apeibeae</taxon>
        <taxon>Corchorus</taxon>
    </lineage>
</organism>
<dbReference type="PROSITE" id="PS50076">
    <property type="entry name" value="DNAJ_2"/>
    <property type="match status" value="1"/>
</dbReference>
<dbReference type="STRING" id="93759.A0A1R3GB23"/>
<feature type="compositionally biased region" description="Basic and acidic residues" evidence="1">
    <location>
        <begin position="810"/>
        <end position="840"/>
    </location>
</feature>
<protein>
    <recommendedName>
        <fullName evidence="2">J domain-containing protein</fullName>
    </recommendedName>
</protein>
<feature type="compositionally biased region" description="Polar residues" evidence="1">
    <location>
        <begin position="498"/>
        <end position="509"/>
    </location>
</feature>
<feature type="region of interest" description="Disordered" evidence="1">
    <location>
        <begin position="707"/>
        <end position="877"/>
    </location>
</feature>
<feature type="compositionally biased region" description="Polar residues" evidence="1">
    <location>
        <begin position="844"/>
        <end position="856"/>
    </location>
</feature>
<feature type="compositionally biased region" description="Polar residues" evidence="1">
    <location>
        <begin position="735"/>
        <end position="750"/>
    </location>
</feature>
<dbReference type="PRINTS" id="PR00625">
    <property type="entry name" value="JDOMAIN"/>
</dbReference>
<sequence>MECNKDEAIRAREIAEKKMQDSDFEAAKKFALKAQKLFPELENLSQLLTVCDVHCCAKHKLYGTEMNWYGILQIEPSADESSIKKQYRKLALLLHPDKNKFSGAEAAFKLIGEANRILTDHAKRSQYDLKCKYSGKSAPKQTTHQSNRASSVTKQHGSANNYQNGSSNFTASQSHQQAQPLTFWTLCSACGVKYQYYKDFVNRMLLCQTCGSYFIAHELGHQGMSPGSHWSQFSNQKQVPSQGPCKVSLQGNGGKPSGNNIPNGFAGSDPIPKAGYTAHVGEFKKQEKVRMRQHQEGFTAQQKVDGCSNVGDGQIGSEKPMPNVGKPKQSRTSRNAKKKRGRKSVEESDESCEISSGSEVEDSFSQENCRNNTGQNSKVNGVHQPRRSSRQKEHVSYEEKVNEDDDDFVSPPLKRSKVTEPTNTDEEKVNDNSSKKNTSAGFHAAVGIGQKEVKQNASATPEASIPNKKCKIGESKGKKEEPVILDSNNEVPQVDSGFKSSTSEDQSPQVLEYPDPEFSDFDKCRAENCFAVNQVWAVYDTLDGMPRFYAQVKKVYTPGFKLRITWLEPKPDEECEKNWVELDLPTSCEPEKHKPPYQFDFVEILSDFNEEMGIGVAFLGKVKGFVSLFQQIQQDGVIAFTVSPQELYRFSHQIPSCRMTGKERDGVPVGSFELDPAALPTNLDELVDPGVSKFTQSQTKAGISLEENLTPMKNDKSDIEREASASRRSTKRSSQAKVTTESEQNLTPSKNDGIGKGRVASAFRRSTRGSSQAKATIDSEENLSPRKNDKCDIGTEASPIRRSTRGSSHMQDHGQVDGGQSKEDDGVKDKRCSNFTKPKDGATSGDTSDQRTNTPKNKGGTSGNTVMFSTHETSKSECYSFKREKLEDKFVVDQSSVNGSKVLYREVYS</sequence>
<feature type="compositionally biased region" description="Basic and acidic residues" evidence="1">
    <location>
        <begin position="425"/>
        <end position="434"/>
    </location>
</feature>
<feature type="compositionally biased region" description="Basic and acidic residues" evidence="1">
    <location>
        <begin position="783"/>
        <end position="793"/>
    </location>
</feature>
<accession>A0A1R3GB23</accession>
<dbReference type="InterPro" id="IPR024593">
    <property type="entry name" value="DUF3444"/>
</dbReference>
<evidence type="ECO:0000313" key="3">
    <source>
        <dbReference type="EMBL" id="OMO55285.1"/>
    </source>
</evidence>
<feature type="compositionally biased region" description="Polar residues" evidence="1">
    <location>
        <begin position="365"/>
        <end position="379"/>
    </location>
</feature>
<reference evidence="4" key="1">
    <citation type="submission" date="2013-09" db="EMBL/GenBank/DDBJ databases">
        <title>Corchorus olitorius genome sequencing.</title>
        <authorList>
            <person name="Alam M."/>
            <person name="Haque M.S."/>
            <person name="Islam M.S."/>
            <person name="Emdad E.M."/>
            <person name="Islam M.M."/>
            <person name="Ahmed B."/>
            <person name="Halim A."/>
            <person name="Hossen Q.M.M."/>
            <person name="Hossain M.Z."/>
            <person name="Ahmed R."/>
            <person name="Khan M.M."/>
            <person name="Islam R."/>
            <person name="Rashid M.M."/>
            <person name="Khan S.A."/>
            <person name="Rahman M.S."/>
            <person name="Alam M."/>
            <person name="Yahiya A.S."/>
            <person name="Khan M.S."/>
            <person name="Azam M.S."/>
            <person name="Haque T."/>
            <person name="Lashkar M.Z.H."/>
            <person name="Akhand A.I."/>
            <person name="Morshed G."/>
            <person name="Roy S."/>
            <person name="Uddin K.S."/>
            <person name="Rabeya T."/>
            <person name="Hossain A.S."/>
            <person name="Chowdhury A."/>
            <person name="Snigdha A.R."/>
            <person name="Mortoza M.S."/>
            <person name="Matin S.A."/>
            <person name="Hoque S.M.E."/>
            <person name="Islam M.K."/>
            <person name="Roy D.K."/>
            <person name="Haider R."/>
            <person name="Moosa M.M."/>
            <person name="Elias S.M."/>
            <person name="Hasan A.M."/>
            <person name="Jahan S."/>
            <person name="Shafiuddin M."/>
            <person name="Mahmood N."/>
            <person name="Shommy N.S."/>
        </authorList>
    </citation>
    <scope>NUCLEOTIDE SEQUENCE [LARGE SCALE GENOMIC DNA]</scope>
    <source>
        <strain evidence="4">cv. O-4</strain>
    </source>
</reference>
<feature type="compositionally biased region" description="Basic and acidic residues" evidence="1">
    <location>
        <begin position="471"/>
        <end position="482"/>
    </location>
</feature>
<feature type="region of interest" description="Disordered" evidence="1">
    <location>
        <begin position="135"/>
        <end position="171"/>
    </location>
</feature>
<proteinExistence type="predicted"/>
<feature type="region of interest" description="Disordered" evidence="1">
    <location>
        <begin position="287"/>
        <end position="509"/>
    </location>
</feature>
<feature type="region of interest" description="Disordered" evidence="1">
    <location>
        <begin position="227"/>
        <end position="270"/>
    </location>
</feature>
<dbReference type="PANTHER" id="PTHR45089">
    <property type="entry name" value="DNAJ HEAT SHOCK AMINO-TERMINAL DOMAIN PROTEIN-RELATED"/>
    <property type="match status" value="1"/>
</dbReference>
<dbReference type="OrthoDB" id="10250354at2759"/>
<dbReference type="CDD" id="cd06257">
    <property type="entry name" value="DnaJ"/>
    <property type="match status" value="1"/>
</dbReference>
<dbReference type="SUPFAM" id="SSF46565">
    <property type="entry name" value="Chaperone J-domain"/>
    <property type="match status" value="1"/>
</dbReference>
<comment type="caution">
    <text evidence="3">The sequence shown here is derived from an EMBL/GenBank/DDBJ whole genome shotgun (WGS) entry which is preliminary data.</text>
</comment>
<gene>
    <name evidence="3" type="ORF">COLO4_36072</name>
</gene>
<dbReference type="AlphaFoldDB" id="A0A1R3GB23"/>
<evidence type="ECO:0000259" key="2">
    <source>
        <dbReference type="PROSITE" id="PS50076"/>
    </source>
</evidence>
<dbReference type="Gene3D" id="1.10.287.110">
    <property type="entry name" value="DnaJ domain"/>
    <property type="match status" value="1"/>
</dbReference>
<name>A0A1R3GB23_9ROSI</name>
<feature type="compositionally biased region" description="Polar residues" evidence="1">
    <location>
        <begin position="228"/>
        <end position="241"/>
    </location>
</feature>
<dbReference type="EMBL" id="AWUE01022992">
    <property type="protein sequence ID" value="OMO55285.1"/>
    <property type="molecule type" value="Genomic_DNA"/>
</dbReference>
<feature type="domain" description="J" evidence="2">
    <location>
        <begin position="67"/>
        <end position="131"/>
    </location>
</feature>
<feature type="compositionally biased region" description="Polar residues" evidence="1">
    <location>
        <begin position="139"/>
        <end position="171"/>
    </location>
</feature>